<evidence type="ECO:0000313" key="8">
    <source>
        <dbReference type="Proteomes" id="UP000027920"/>
    </source>
</evidence>
<sequence>MPIAATALVAPLLYYQRKAKKQKVLITQKMTAYEFCSQIDLGGSFLLAAGFAMFLLPFTLAGTSTGKWKQGHIIALIVIGLVTLIGLIFYEAFIAAHPIVPPRYLKNLTIVLGCSLGFLDSFGFAATHTYLYTWATIVQNMGPRDATFLNYTNGVWQCLTGIISGVIMWKTKRYKWLLVAGAIIKMIGYGLMIRLRGANNSWAELFIVQSIQGIGAGFLEMIIVVAAQVVVPHVEMPQVTALVLLCTFVGSSVGNTVAGAIYTGNLKGALRDHLGSQATDDIINAVYDSITSLDIPAAGSVQRTAVNMAYSDVLRDITYSAVATSAVCVLIVFFVPNLRLKEARNLLTSSADTVDIDDNDRRTDLSARNVAVPSEAKIVKT</sequence>
<evidence type="ECO:0000313" key="7">
    <source>
        <dbReference type="EMBL" id="KEF59388.1"/>
    </source>
</evidence>
<evidence type="ECO:0000256" key="5">
    <source>
        <dbReference type="ARBA" id="ARBA00023136"/>
    </source>
</evidence>
<evidence type="ECO:0000256" key="1">
    <source>
        <dbReference type="ARBA" id="ARBA00004141"/>
    </source>
</evidence>
<evidence type="ECO:0008006" key="9">
    <source>
        <dbReference type="Google" id="ProtNLM"/>
    </source>
</evidence>
<evidence type="ECO:0000256" key="6">
    <source>
        <dbReference type="SAM" id="Phobius"/>
    </source>
</evidence>
<dbReference type="AlphaFoldDB" id="A0A072PJA4"/>
<comment type="caution">
    <text evidence="7">The sequence shown here is derived from an EMBL/GenBank/DDBJ whole genome shotgun (WGS) entry which is preliminary data.</text>
</comment>
<keyword evidence="3 6" id="KW-0812">Transmembrane</keyword>
<dbReference type="Proteomes" id="UP000027920">
    <property type="component" value="Unassembled WGS sequence"/>
</dbReference>
<feature type="transmembrane region" description="Helical" evidence="6">
    <location>
        <begin position="239"/>
        <end position="262"/>
    </location>
</feature>
<dbReference type="Pfam" id="PF06609">
    <property type="entry name" value="TRI12"/>
    <property type="match status" value="1"/>
</dbReference>
<feature type="transmembrane region" description="Helical" evidence="6">
    <location>
        <begin position="205"/>
        <end position="227"/>
    </location>
</feature>
<organism evidence="7 8">
    <name type="scientific">Exophiala aquamarina CBS 119918</name>
    <dbReference type="NCBI Taxonomy" id="1182545"/>
    <lineage>
        <taxon>Eukaryota</taxon>
        <taxon>Fungi</taxon>
        <taxon>Dikarya</taxon>
        <taxon>Ascomycota</taxon>
        <taxon>Pezizomycotina</taxon>
        <taxon>Eurotiomycetes</taxon>
        <taxon>Chaetothyriomycetidae</taxon>
        <taxon>Chaetothyriales</taxon>
        <taxon>Herpotrichiellaceae</taxon>
        <taxon>Exophiala</taxon>
    </lineage>
</organism>
<dbReference type="HOGENOM" id="CLU_012970_2_2_1"/>
<gene>
    <name evidence="7" type="ORF">A1O9_04232</name>
</gene>
<feature type="transmembrane region" description="Helical" evidence="6">
    <location>
        <begin position="317"/>
        <end position="335"/>
    </location>
</feature>
<evidence type="ECO:0000256" key="4">
    <source>
        <dbReference type="ARBA" id="ARBA00022989"/>
    </source>
</evidence>
<feature type="transmembrane region" description="Helical" evidence="6">
    <location>
        <begin position="73"/>
        <end position="96"/>
    </location>
</feature>
<dbReference type="GO" id="GO:0005886">
    <property type="term" value="C:plasma membrane"/>
    <property type="evidence" value="ECO:0007669"/>
    <property type="project" value="TreeGrafter"/>
</dbReference>
<dbReference type="GeneID" id="25279165"/>
<dbReference type="OrthoDB" id="2241241at2759"/>
<dbReference type="SUPFAM" id="SSF103473">
    <property type="entry name" value="MFS general substrate transporter"/>
    <property type="match status" value="1"/>
</dbReference>
<feature type="transmembrane region" description="Helical" evidence="6">
    <location>
        <begin position="176"/>
        <end position="193"/>
    </location>
</feature>
<protein>
    <recommendedName>
        <fullName evidence="9">Major facilitator superfamily (MFS) profile domain-containing protein</fullName>
    </recommendedName>
</protein>
<keyword evidence="4 6" id="KW-1133">Transmembrane helix</keyword>
<feature type="transmembrane region" description="Helical" evidence="6">
    <location>
        <begin position="108"/>
        <end position="131"/>
    </location>
</feature>
<dbReference type="EMBL" id="AMGV01000003">
    <property type="protein sequence ID" value="KEF59388.1"/>
    <property type="molecule type" value="Genomic_DNA"/>
</dbReference>
<dbReference type="GO" id="GO:0015343">
    <property type="term" value="F:siderophore-iron transmembrane transporter activity"/>
    <property type="evidence" value="ECO:0007669"/>
    <property type="project" value="TreeGrafter"/>
</dbReference>
<evidence type="ECO:0000256" key="3">
    <source>
        <dbReference type="ARBA" id="ARBA00022692"/>
    </source>
</evidence>
<dbReference type="InterPro" id="IPR036259">
    <property type="entry name" value="MFS_trans_sf"/>
</dbReference>
<dbReference type="Gene3D" id="1.20.1250.20">
    <property type="entry name" value="MFS general substrate transporter like domains"/>
    <property type="match status" value="1"/>
</dbReference>
<keyword evidence="8" id="KW-1185">Reference proteome</keyword>
<dbReference type="VEuPathDB" id="FungiDB:A1O9_04232"/>
<dbReference type="InterPro" id="IPR010573">
    <property type="entry name" value="MFS_Str1/Tri12-like"/>
</dbReference>
<keyword evidence="5 6" id="KW-0472">Membrane</keyword>
<reference evidence="7 8" key="1">
    <citation type="submission" date="2013-03" db="EMBL/GenBank/DDBJ databases">
        <title>The Genome Sequence of Exophiala aquamarina CBS 119918.</title>
        <authorList>
            <consortium name="The Broad Institute Genomics Platform"/>
            <person name="Cuomo C."/>
            <person name="de Hoog S."/>
            <person name="Gorbushina A."/>
            <person name="Walker B."/>
            <person name="Young S.K."/>
            <person name="Zeng Q."/>
            <person name="Gargeya S."/>
            <person name="Fitzgerald M."/>
            <person name="Haas B."/>
            <person name="Abouelleil A."/>
            <person name="Allen A.W."/>
            <person name="Alvarado L."/>
            <person name="Arachchi H.M."/>
            <person name="Berlin A.M."/>
            <person name="Chapman S.B."/>
            <person name="Gainer-Dewar J."/>
            <person name="Goldberg J."/>
            <person name="Griggs A."/>
            <person name="Gujja S."/>
            <person name="Hansen M."/>
            <person name="Howarth C."/>
            <person name="Imamovic A."/>
            <person name="Ireland A."/>
            <person name="Larimer J."/>
            <person name="McCowan C."/>
            <person name="Murphy C."/>
            <person name="Pearson M."/>
            <person name="Poon T.W."/>
            <person name="Priest M."/>
            <person name="Roberts A."/>
            <person name="Saif S."/>
            <person name="Shea T."/>
            <person name="Sisk P."/>
            <person name="Sykes S."/>
            <person name="Wortman J."/>
            <person name="Nusbaum C."/>
            <person name="Birren B."/>
        </authorList>
    </citation>
    <scope>NUCLEOTIDE SEQUENCE [LARGE SCALE GENOMIC DNA]</scope>
    <source>
        <strain evidence="7 8">CBS 119918</strain>
    </source>
</reference>
<keyword evidence="2" id="KW-0813">Transport</keyword>
<dbReference type="PANTHER" id="PTHR23501">
    <property type="entry name" value="MAJOR FACILITATOR SUPERFAMILY"/>
    <property type="match status" value="1"/>
</dbReference>
<name>A0A072PJA4_9EURO</name>
<evidence type="ECO:0000256" key="2">
    <source>
        <dbReference type="ARBA" id="ARBA00022448"/>
    </source>
</evidence>
<feature type="transmembrane region" description="Helical" evidence="6">
    <location>
        <begin position="43"/>
        <end position="61"/>
    </location>
</feature>
<dbReference type="PANTHER" id="PTHR23501:SF200">
    <property type="entry name" value="TRANSPORTER, PUTATIVE (AFU_ORTHOLOGUE AFUA_3G01360)-RELATED"/>
    <property type="match status" value="1"/>
</dbReference>
<accession>A0A072PJA4</accession>
<dbReference type="RefSeq" id="XP_013261978.1">
    <property type="nucleotide sequence ID" value="XM_013406524.1"/>
</dbReference>
<proteinExistence type="predicted"/>
<comment type="subcellular location">
    <subcellularLocation>
        <location evidence="1">Membrane</location>
        <topology evidence="1">Multi-pass membrane protein</topology>
    </subcellularLocation>
</comment>